<organism evidence="2 3">
    <name type="scientific">Apiospora arundinis</name>
    <dbReference type="NCBI Taxonomy" id="335852"/>
    <lineage>
        <taxon>Eukaryota</taxon>
        <taxon>Fungi</taxon>
        <taxon>Dikarya</taxon>
        <taxon>Ascomycota</taxon>
        <taxon>Pezizomycotina</taxon>
        <taxon>Sordariomycetes</taxon>
        <taxon>Xylariomycetidae</taxon>
        <taxon>Amphisphaeriales</taxon>
        <taxon>Apiosporaceae</taxon>
        <taxon>Apiospora</taxon>
    </lineage>
</organism>
<accession>A0ABR2IIH7</accession>
<evidence type="ECO:0000256" key="1">
    <source>
        <dbReference type="SAM" id="MobiDB-lite"/>
    </source>
</evidence>
<dbReference type="Pfam" id="PF14441">
    <property type="entry name" value="OTT_1508_deam"/>
    <property type="match status" value="1"/>
</dbReference>
<protein>
    <submittedName>
        <fullName evidence="2">Arginine N-methyltransferase 2 protein</fullName>
    </submittedName>
</protein>
<name>A0ABR2IIH7_9PEZI</name>
<comment type="caution">
    <text evidence="2">The sequence shown here is derived from an EMBL/GenBank/DDBJ whole genome shotgun (WGS) entry which is preliminary data.</text>
</comment>
<feature type="compositionally biased region" description="Polar residues" evidence="1">
    <location>
        <begin position="489"/>
        <end position="499"/>
    </location>
</feature>
<evidence type="ECO:0000313" key="2">
    <source>
        <dbReference type="EMBL" id="KAK8863000.1"/>
    </source>
</evidence>
<proteinExistence type="predicted"/>
<gene>
    <name evidence="2" type="ORF">PGQ11_009235</name>
</gene>
<keyword evidence="3" id="KW-1185">Reference proteome</keyword>
<dbReference type="EMBL" id="JAPCWZ010000005">
    <property type="protein sequence ID" value="KAK8863000.1"/>
    <property type="molecule type" value="Genomic_DNA"/>
</dbReference>
<feature type="region of interest" description="Disordered" evidence="1">
    <location>
        <begin position="458"/>
        <end position="513"/>
    </location>
</feature>
<dbReference type="InterPro" id="IPR027796">
    <property type="entry name" value="OTT_1508_deam-like"/>
</dbReference>
<evidence type="ECO:0000313" key="3">
    <source>
        <dbReference type="Proteomes" id="UP001390339"/>
    </source>
</evidence>
<reference evidence="2 3" key="1">
    <citation type="journal article" date="2024" name="IMA Fungus">
        <title>Apiospora arundinis, a panoply of carbohydrate-active enzymes and secondary metabolites.</title>
        <authorList>
            <person name="Sorensen T."/>
            <person name="Petersen C."/>
            <person name="Muurmann A.T."/>
            <person name="Christiansen J.V."/>
            <person name="Brundto M.L."/>
            <person name="Overgaard C.K."/>
            <person name="Boysen A.T."/>
            <person name="Wollenberg R.D."/>
            <person name="Larsen T.O."/>
            <person name="Sorensen J.L."/>
            <person name="Nielsen K.L."/>
            <person name="Sondergaard T.E."/>
        </authorList>
    </citation>
    <scope>NUCLEOTIDE SEQUENCE [LARGE SCALE GENOMIC DNA]</scope>
    <source>
        <strain evidence="2 3">AAU 773</strain>
    </source>
</reference>
<sequence>MDNLAMQCAESIAYLHMLHTVPTQPRPNCLSDFTENREGYTLSFEQERHLASALAFLSSIQNDSNYIPAICVKENRQPSSLEVFLAVNKGQWDDGNDILEGMKQGFEKLFEVLRRVSTDDAMVVEQDAFSAIVSMCFSRILYRLRLKMRPSKPPIKKVLKDVLSSLPLGASSNFSAFTKTVKDIVKLIDAYTKHQTQHELEAVVEGFHRLQQLKDAGRVINAIPNRSMNPTTRKSLLDIIKKVARYRECARYLRRLATKNSLLRQMEVVLVQLDAEAFRRVPIEHLEPMFTTRLPQNASRKDKRRHLENICRILDTTVPEASRDYARQTRKTLEEAKVHAEIQLLFHFELEKSELPPRVVCSSKDACFLCNTFIAMHGKMHTPRSHGRLYPAWRLPHTGSSDLHSRFVEHLDSLVKASLATLVARSKKTVYPCPNESTVLTLPVSATTLCSQGTHRSILQTREKSLPVPETAEKPMVETTIPEPPKSQPPNGSARSAASPSCDTSSVSTLTDLSAAVPGEEDVYVTRDIRLPEMVRANRISPFYSDGALEVHVEYSTNTVADGGLHKQLPFSVEWVSAEEAERVREGQAQAIVDAESMEAEVSLSLDGQNSVFISARGSLVKVTFGPPVTADGGTHVAGAEENDSL</sequence>
<feature type="compositionally biased region" description="Basic and acidic residues" evidence="1">
    <location>
        <begin position="461"/>
        <end position="476"/>
    </location>
</feature>
<dbReference type="Proteomes" id="UP001390339">
    <property type="component" value="Unassembled WGS sequence"/>
</dbReference>
<feature type="compositionally biased region" description="Low complexity" evidence="1">
    <location>
        <begin position="501"/>
        <end position="513"/>
    </location>
</feature>